<dbReference type="AlphaFoldDB" id="A0A8S1QRG6"/>
<evidence type="ECO:0000313" key="2">
    <source>
        <dbReference type="Proteomes" id="UP000692954"/>
    </source>
</evidence>
<reference evidence="1" key="1">
    <citation type="submission" date="2021-01" db="EMBL/GenBank/DDBJ databases">
        <authorList>
            <consortium name="Genoscope - CEA"/>
            <person name="William W."/>
        </authorList>
    </citation>
    <scope>NUCLEOTIDE SEQUENCE</scope>
</reference>
<dbReference type="EMBL" id="CAJJDN010000114">
    <property type="protein sequence ID" value="CAD8117702.1"/>
    <property type="molecule type" value="Genomic_DNA"/>
</dbReference>
<accession>A0A8S1QRG6</accession>
<gene>
    <name evidence="1" type="ORF">PSON_ATCC_30995.1.T1140175</name>
</gene>
<dbReference type="Proteomes" id="UP000692954">
    <property type="component" value="Unassembled WGS sequence"/>
</dbReference>
<sequence length="84" mass="10502">MESILSHFQYFMIKWLEPIQCYLMKWIKINLQKKFSTIQFVELLLLQMNSWLQQKHTHIHYKSYRKEIQEKIKYTSLLCFMNLI</sequence>
<keyword evidence="2" id="KW-1185">Reference proteome</keyword>
<name>A0A8S1QRG6_9CILI</name>
<proteinExistence type="predicted"/>
<protein>
    <submittedName>
        <fullName evidence="1">Uncharacterized protein</fullName>
    </submittedName>
</protein>
<evidence type="ECO:0000313" key="1">
    <source>
        <dbReference type="EMBL" id="CAD8117702.1"/>
    </source>
</evidence>
<comment type="caution">
    <text evidence="1">The sequence shown here is derived from an EMBL/GenBank/DDBJ whole genome shotgun (WGS) entry which is preliminary data.</text>
</comment>
<organism evidence="1 2">
    <name type="scientific">Paramecium sonneborni</name>
    <dbReference type="NCBI Taxonomy" id="65129"/>
    <lineage>
        <taxon>Eukaryota</taxon>
        <taxon>Sar</taxon>
        <taxon>Alveolata</taxon>
        <taxon>Ciliophora</taxon>
        <taxon>Intramacronucleata</taxon>
        <taxon>Oligohymenophorea</taxon>
        <taxon>Peniculida</taxon>
        <taxon>Parameciidae</taxon>
        <taxon>Paramecium</taxon>
    </lineage>
</organism>